<evidence type="ECO:0000256" key="1">
    <source>
        <dbReference type="SAM" id="MobiDB-lite"/>
    </source>
</evidence>
<dbReference type="EMBL" id="ACIS01000001">
    <property type="protein sequence ID" value="EEG10449.1"/>
    <property type="molecule type" value="Genomic_DNA"/>
</dbReference>
<proteinExistence type="predicted"/>
<accession>B9YZ96</accession>
<dbReference type="Proteomes" id="UP000003165">
    <property type="component" value="Unassembled WGS sequence"/>
</dbReference>
<sequence>MEFLHPAQVMISGEAIVEMTETDQKDSNNEGAKKSP</sequence>
<reference evidence="2 3" key="1">
    <citation type="submission" date="2009-02" db="EMBL/GenBank/DDBJ databases">
        <title>Sequencing of the draft genome and assembly of Lutiella nitroferrum 2002.</title>
        <authorList>
            <consortium name="US DOE Joint Genome Institute (JGI-PGF)"/>
            <person name="Lucas S."/>
            <person name="Copeland A."/>
            <person name="Lapidus A."/>
            <person name="Glavina del Rio T."/>
            <person name="Tice H."/>
            <person name="Bruce D."/>
            <person name="Goodwin L."/>
            <person name="Pitluck S."/>
            <person name="Larimer F."/>
            <person name="Land M.L."/>
            <person name="Hauser L."/>
            <person name="Coates J.D."/>
        </authorList>
    </citation>
    <scope>NUCLEOTIDE SEQUENCE [LARGE SCALE GENOMIC DNA]</scope>
    <source>
        <strain evidence="2 3">2002</strain>
    </source>
</reference>
<evidence type="ECO:0000313" key="2">
    <source>
        <dbReference type="EMBL" id="EEG10449.1"/>
    </source>
</evidence>
<protein>
    <submittedName>
        <fullName evidence="2">Uncharacterized protein</fullName>
    </submittedName>
</protein>
<gene>
    <name evidence="2" type="ORF">FuraDRAFT_0431</name>
</gene>
<name>B9YZ96_9NEIS</name>
<organism evidence="2 3">
    <name type="scientific">Pseudogulbenkiania ferrooxidans 2002</name>
    <dbReference type="NCBI Taxonomy" id="279714"/>
    <lineage>
        <taxon>Bacteria</taxon>
        <taxon>Pseudomonadati</taxon>
        <taxon>Pseudomonadota</taxon>
        <taxon>Betaproteobacteria</taxon>
        <taxon>Neisseriales</taxon>
        <taxon>Chromobacteriaceae</taxon>
        <taxon>Pseudogulbenkiania</taxon>
    </lineage>
</organism>
<dbReference type="AlphaFoldDB" id="B9YZ96"/>
<evidence type="ECO:0000313" key="3">
    <source>
        <dbReference type="Proteomes" id="UP000003165"/>
    </source>
</evidence>
<keyword evidence="3" id="KW-1185">Reference proteome</keyword>
<feature type="region of interest" description="Disordered" evidence="1">
    <location>
        <begin position="16"/>
        <end position="36"/>
    </location>
</feature>
<comment type="caution">
    <text evidence="2">The sequence shown here is derived from an EMBL/GenBank/DDBJ whole genome shotgun (WGS) entry which is preliminary data.</text>
</comment>
<feature type="compositionally biased region" description="Basic and acidic residues" evidence="1">
    <location>
        <begin position="22"/>
        <end position="36"/>
    </location>
</feature>